<evidence type="ECO:0000313" key="3">
    <source>
        <dbReference type="EMBL" id="RDV24133.1"/>
    </source>
</evidence>
<gene>
    <name evidence="3" type="ORF">DXV75_15705</name>
</gene>
<dbReference type="Proteomes" id="UP000256561">
    <property type="component" value="Unassembled WGS sequence"/>
</dbReference>
<comment type="caution">
    <text evidence="3">The sequence shown here is derived from an EMBL/GenBank/DDBJ whole genome shotgun (WGS) entry which is preliminary data.</text>
</comment>
<keyword evidence="1" id="KW-1133">Transmembrane helix</keyword>
<dbReference type="InterPro" id="IPR039447">
    <property type="entry name" value="UreH-like_TM_dom"/>
</dbReference>
<proteinExistence type="predicted"/>
<evidence type="ECO:0000256" key="1">
    <source>
        <dbReference type="SAM" id="Phobius"/>
    </source>
</evidence>
<dbReference type="RefSeq" id="WP_115594382.1">
    <property type="nucleotide sequence ID" value="NZ_QRHA01000014.1"/>
</dbReference>
<organism evidence="3 4">
    <name type="scientific">Alteromonas aestuariivivens</name>
    <dbReference type="NCBI Taxonomy" id="1938339"/>
    <lineage>
        <taxon>Bacteria</taxon>
        <taxon>Pseudomonadati</taxon>
        <taxon>Pseudomonadota</taxon>
        <taxon>Gammaproteobacteria</taxon>
        <taxon>Alteromonadales</taxon>
        <taxon>Alteromonadaceae</taxon>
        <taxon>Alteromonas/Salinimonas group</taxon>
        <taxon>Alteromonas</taxon>
    </lineage>
</organism>
<feature type="transmembrane region" description="Helical" evidence="1">
    <location>
        <begin position="202"/>
        <end position="219"/>
    </location>
</feature>
<feature type="transmembrane region" description="Helical" evidence="1">
    <location>
        <begin position="169"/>
        <end position="190"/>
    </location>
</feature>
<reference evidence="4" key="1">
    <citation type="submission" date="2018-08" db="EMBL/GenBank/DDBJ databases">
        <authorList>
            <person name="Zhang J."/>
            <person name="Du Z.-J."/>
        </authorList>
    </citation>
    <scope>NUCLEOTIDE SEQUENCE [LARGE SCALE GENOMIC DNA]</scope>
    <source>
        <strain evidence="4">KCTC 52655</strain>
    </source>
</reference>
<sequence length="221" mass="23631">MTDFNALSALLVGLAGGVHCVGMCGGIVGAFKLASPPGQPQWPYAAGYNIGRIASYTLAGGITGALGQITTSGLPNASALLQLLSALMLIALSAYLGQWWQGLQKLEQFGHRLWRYIQPVSKRFLPFRSPLQAIPYGMIWGWLPCGLVYSTLTWSLASGSAAQGATLMLFFGLGTLPTLLAANWGFKWLVAGLQSPRTRRGISGVLLAYAVFLMYRAALTF</sequence>
<dbReference type="PANTHER" id="PTHR42208">
    <property type="entry name" value="HEAVY METAL TRANSPORTER-RELATED"/>
    <property type="match status" value="1"/>
</dbReference>
<dbReference type="EMBL" id="QRHA01000014">
    <property type="protein sequence ID" value="RDV24133.1"/>
    <property type="molecule type" value="Genomic_DNA"/>
</dbReference>
<keyword evidence="1" id="KW-0472">Membrane</keyword>
<evidence type="ECO:0000259" key="2">
    <source>
        <dbReference type="Pfam" id="PF13386"/>
    </source>
</evidence>
<name>A0A3D8M341_9ALTE</name>
<evidence type="ECO:0000313" key="4">
    <source>
        <dbReference type="Proteomes" id="UP000256561"/>
    </source>
</evidence>
<keyword evidence="4" id="KW-1185">Reference proteome</keyword>
<feature type="transmembrane region" description="Helical" evidence="1">
    <location>
        <begin position="79"/>
        <end position="97"/>
    </location>
</feature>
<accession>A0A3D8M341</accession>
<keyword evidence="1" id="KW-0812">Transmembrane</keyword>
<dbReference type="AlphaFoldDB" id="A0A3D8M341"/>
<dbReference type="OrthoDB" id="9798690at2"/>
<dbReference type="Pfam" id="PF13386">
    <property type="entry name" value="DsbD_2"/>
    <property type="match status" value="1"/>
</dbReference>
<protein>
    <submittedName>
        <fullName evidence="3">Sulfite exporter TauE/SafE family protein</fullName>
    </submittedName>
</protein>
<dbReference type="PANTHER" id="PTHR42208:SF1">
    <property type="entry name" value="HEAVY METAL TRANSPORTER"/>
    <property type="match status" value="1"/>
</dbReference>
<feature type="transmembrane region" description="Helical" evidence="1">
    <location>
        <begin position="133"/>
        <end position="157"/>
    </location>
</feature>
<feature type="domain" description="Urease accessory protein UreH-like transmembrane" evidence="2">
    <location>
        <begin position="9"/>
        <end position="208"/>
    </location>
</feature>